<dbReference type="PANTHER" id="PTHR24202:SF53">
    <property type="entry name" value="E3 UBIQUITIN-PROTEIN LIGASE MIB1"/>
    <property type="match status" value="1"/>
</dbReference>
<evidence type="ECO:0000313" key="3">
    <source>
        <dbReference type="Proteomes" id="UP000053268"/>
    </source>
</evidence>
<dbReference type="AlphaFoldDB" id="A0A194PLW5"/>
<proteinExistence type="predicted"/>
<dbReference type="SUPFAM" id="SSF48403">
    <property type="entry name" value="Ankyrin repeat"/>
    <property type="match status" value="1"/>
</dbReference>
<dbReference type="EMBL" id="KQ459601">
    <property type="protein sequence ID" value="KPI93729.1"/>
    <property type="molecule type" value="Genomic_DNA"/>
</dbReference>
<evidence type="ECO:0000256" key="1">
    <source>
        <dbReference type="PROSITE-ProRule" id="PRU00023"/>
    </source>
</evidence>
<dbReference type="STRING" id="66420.A0A194PLW5"/>
<dbReference type="PROSITE" id="PS50297">
    <property type="entry name" value="ANK_REP_REGION"/>
    <property type="match status" value="1"/>
</dbReference>
<dbReference type="GO" id="GO:0006897">
    <property type="term" value="P:endocytosis"/>
    <property type="evidence" value="ECO:0007669"/>
    <property type="project" value="TreeGrafter"/>
</dbReference>
<dbReference type="PANTHER" id="PTHR24202">
    <property type="entry name" value="E3 UBIQUITIN-PROTEIN LIGASE MIB2"/>
    <property type="match status" value="1"/>
</dbReference>
<dbReference type="InterPro" id="IPR036770">
    <property type="entry name" value="Ankyrin_rpt-contain_sf"/>
</dbReference>
<dbReference type="InterPro" id="IPR002110">
    <property type="entry name" value="Ankyrin_rpt"/>
</dbReference>
<protein>
    <submittedName>
        <fullName evidence="2">E3 ubiquitin-protein ligase mib1</fullName>
    </submittedName>
</protein>
<sequence length="190" mass="20720">DSEGDTPLHDAISKKRDDILTLLLDHGADMTRTNNNGFNALHHAALRGNPRKFDVVIFDTYMSSDLVSLVQLRQRRRALPGGSGVASAPRDAALRPTRALLYLYCRRRLIARLLDCRRRVSDVVRAAQDGGGDVCSLAEAAAGSRFSEPCSGRGLPGHVSGQIEISPLPRLAALKLNAMRTPRHTAPPFF</sequence>
<feature type="repeat" description="ANK" evidence="1">
    <location>
        <begin position="3"/>
        <end position="35"/>
    </location>
</feature>
<keyword evidence="3" id="KW-1185">Reference proteome</keyword>
<dbReference type="PROSITE" id="PS50088">
    <property type="entry name" value="ANK_REPEAT"/>
    <property type="match status" value="1"/>
</dbReference>
<organism evidence="2 3">
    <name type="scientific">Papilio xuthus</name>
    <name type="common">Asian swallowtail butterfly</name>
    <dbReference type="NCBI Taxonomy" id="66420"/>
    <lineage>
        <taxon>Eukaryota</taxon>
        <taxon>Metazoa</taxon>
        <taxon>Ecdysozoa</taxon>
        <taxon>Arthropoda</taxon>
        <taxon>Hexapoda</taxon>
        <taxon>Insecta</taxon>
        <taxon>Pterygota</taxon>
        <taxon>Neoptera</taxon>
        <taxon>Endopterygota</taxon>
        <taxon>Lepidoptera</taxon>
        <taxon>Glossata</taxon>
        <taxon>Ditrysia</taxon>
        <taxon>Papilionoidea</taxon>
        <taxon>Papilionidae</taxon>
        <taxon>Papilioninae</taxon>
        <taxon>Papilio</taxon>
    </lineage>
</organism>
<dbReference type="GO" id="GO:0005737">
    <property type="term" value="C:cytoplasm"/>
    <property type="evidence" value="ECO:0007669"/>
    <property type="project" value="TreeGrafter"/>
</dbReference>
<dbReference type="GO" id="GO:0016567">
    <property type="term" value="P:protein ubiquitination"/>
    <property type="evidence" value="ECO:0007669"/>
    <property type="project" value="TreeGrafter"/>
</dbReference>
<dbReference type="Pfam" id="PF13637">
    <property type="entry name" value="Ank_4"/>
    <property type="match status" value="1"/>
</dbReference>
<feature type="non-terminal residue" evidence="2">
    <location>
        <position position="1"/>
    </location>
</feature>
<accession>A0A194PLW5</accession>
<dbReference type="SMART" id="SM00248">
    <property type="entry name" value="ANK"/>
    <property type="match status" value="2"/>
</dbReference>
<dbReference type="Gene3D" id="1.25.40.20">
    <property type="entry name" value="Ankyrin repeat-containing domain"/>
    <property type="match status" value="1"/>
</dbReference>
<dbReference type="Proteomes" id="UP000053268">
    <property type="component" value="Unassembled WGS sequence"/>
</dbReference>
<reference evidence="2 3" key="1">
    <citation type="journal article" date="2015" name="Nat. Commun.">
        <title>Outbred genome sequencing and CRISPR/Cas9 gene editing in butterflies.</title>
        <authorList>
            <person name="Li X."/>
            <person name="Fan D."/>
            <person name="Zhang W."/>
            <person name="Liu G."/>
            <person name="Zhang L."/>
            <person name="Zhao L."/>
            <person name="Fang X."/>
            <person name="Chen L."/>
            <person name="Dong Y."/>
            <person name="Chen Y."/>
            <person name="Ding Y."/>
            <person name="Zhao R."/>
            <person name="Feng M."/>
            <person name="Zhu Y."/>
            <person name="Feng Y."/>
            <person name="Jiang X."/>
            <person name="Zhu D."/>
            <person name="Xiang H."/>
            <person name="Feng X."/>
            <person name="Li S."/>
            <person name="Wang J."/>
            <person name="Zhang G."/>
            <person name="Kronforst M.R."/>
            <person name="Wang W."/>
        </authorList>
    </citation>
    <scope>NUCLEOTIDE SEQUENCE [LARGE SCALE GENOMIC DNA]</scope>
    <source>
        <strain evidence="2">Ya'a_city_454_Px</strain>
        <tissue evidence="2">Whole body</tissue>
    </source>
</reference>
<name>A0A194PLW5_PAPXU</name>
<gene>
    <name evidence="2" type="ORF">RR46_12894</name>
</gene>
<dbReference type="GO" id="GO:0007219">
    <property type="term" value="P:Notch signaling pathway"/>
    <property type="evidence" value="ECO:0007669"/>
    <property type="project" value="TreeGrafter"/>
</dbReference>
<evidence type="ECO:0000313" key="2">
    <source>
        <dbReference type="EMBL" id="KPI93729.1"/>
    </source>
</evidence>
<keyword evidence="1" id="KW-0040">ANK repeat</keyword>